<evidence type="ECO:0000313" key="3">
    <source>
        <dbReference type="Proteomes" id="UP000198984"/>
    </source>
</evidence>
<dbReference type="STRING" id="573321.SAMN04488505_105200"/>
<reference evidence="2 3" key="1">
    <citation type="submission" date="2016-10" db="EMBL/GenBank/DDBJ databases">
        <authorList>
            <person name="de Groot N.N."/>
        </authorList>
    </citation>
    <scope>NUCLEOTIDE SEQUENCE [LARGE SCALE GENOMIC DNA]</scope>
    <source>
        <strain evidence="2 3">DSM 21039</strain>
    </source>
</reference>
<organism evidence="2 3">
    <name type="scientific">Chitinophaga rupis</name>
    <dbReference type="NCBI Taxonomy" id="573321"/>
    <lineage>
        <taxon>Bacteria</taxon>
        <taxon>Pseudomonadati</taxon>
        <taxon>Bacteroidota</taxon>
        <taxon>Chitinophagia</taxon>
        <taxon>Chitinophagales</taxon>
        <taxon>Chitinophagaceae</taxon>
        <taxon>Chitinophaga</taxon>
    </lineage>
</organism>
<keyword evidence="2" id="KW-0489">Methyltransferase</keyword>
<dbReference type="OrthoDB" id="9788660at2"/>
<keyword evidence="2" id="KW-0808">Transferase</keyword>
<proteinExistence type="predicted"/>
<evidence type="ECO:0000259" key="1">
    <source>
        <dbReference type="Pfam" id="PF13649"/>
    </source>
</evidence>
<dbReference type="SUPFAM" id="SSF53335">
    <property type="entry name" value="S-adenosyl-L-methionine-dependent methyltransferases"/>
    <property type="match status" value="1"/>
</dbReference>
<dbReference type="PANTHER" id="PTHR12843:SF5">
    <property type="entry name" value="EEF1A LYSINE METHYLTRANSFERASE 2"/>
    <property type="match status" value="1"/>
</dbReference>
<dbReference type="PANTHER" id="PTHR12843">
    <property type="entry name" value="PROTEIN-LYSINE N-METHYLTRANSFERASE METTL10"/>
    <property type="match status" value="1"/>
</dbReference>
<dbReference type="AlphaFoldDB" id="A0A1H7ZTU8"/>
<name>A0A1H7ZTU8_9BACT</name>
<dbReference type="Gene3D" id="3.40.50.150">
    <property type="entry name" value="Vaccinia Virus protein VP39"/>
    <property type="match status" value="1"/>
</dbReference>
<protein>
    <submittedName>
        <fullName evidence="2">Methyltransferase domain-containing protein</fullName>
    </submittedName>
</protein>
<dbReference type="CDD" id="cd02440">
    <property type="entry name" value="AdoMet_MTases"/>
    <property type="match status" value="1"/>
</dbReference>
<dbReference type="InterPro" id="IPR029063">
    <property type="entry name" value="SAM-dependent_MTases_sf"/>
</dbReference>
<accession>A0A1H7ZTU8</accession>
<dbReference type="Proteomes" id="UP000198984">
    <property type="component" value="Unassembled WGS sequence"/>
</dbReference>
<dbReference type="Pfam" id="PF13649">
    <property type="entry name" value="Methyltransf_25"/>
    <property type="match status" value="1"/>
</dbReference>
<dbReference type="InterPro" id="IPR041698">
    <property type="entry name" value="Methyltransf_25"/>
</dbReference>
<dbReference type="GO" id="GO:0032259">
    <property type="term" value="P:methylation"/>
    <property type="evidence" value="ECO:0007669"/>
    <property type="project" value="UniProtKB-KW"/>
</dbReference>
<sequence>MDERKKHWEQVYQTKSPGQVSWTQAVPQTSLDFIKDTAVSKNARIIDIGGGDSKLVDFLISEGYEQLTVLDISEKALERAKSRLGKDASKVNWIVSDIVEFKPKETYDLWHDRATFHFLTTPAQISAYLELAGKSVRQYLIVGTFSNGGPEKCSGLPIRQYSEAALQQTLAKDFQKIKCITEDHVTPFDTVQNFTFCSFKKANTVHI</sequence>
<feature type="domain" description="Methyltransferase" evidence="1">
    <location>
        <begin position="45"/>
        <end position="129"/>
    </location>
</feature>
<evidence type="ECO:0000313" key="2">
    <source>
        <dbReference type="EMBL" id="SEM61713.1"/>
    </source>
</evidence>
<dbReference type="GO" id="GO:0008168">
    <property type="term" value="F:methyltransferase activity"/>
    <property type="evidence" value="ECO:0007669"/>
    <property type="project" value="UniProtKB-KW"/>
</dbReference>
<dbReference type="EMBL" id="FOBB01000005">
    <property type="protein sequence ID" value="SEM61713.1"/>
    <property type="molecule type" value="Genomic_DNA"/>
</dbReference>
<gene>
    <name evidence="2" type="ORF">SAMN04488505_105200</name>
</gene>
<keyword evidence="3" id="KW-1185">Reference proteome</keyword>